<keyword evidence="2" id="KW-1185">Reference proteome</keyword>
<evidence type="ECO:0000313" key="1">
    <source>
        <dbReference type="EMBL" id="OTG35708.1"/>
    </source>
</evidence>
<sequence length="63" mass="7471">MRMRVVFSPYSLKIHIKEKKNIIYIITKCHLLPQINPISKPNFSSTTCNNLTWTWYSLTITKD</sequence>
<dbReference type="AlphaFoldDB" id="A0A251VJ79"/>
<dbReference type="Proteomes" id="UP000215914">
    <property type="component" value="Chromosome 2"/>
</dbReference>
<accession>A0A251VJ79</accession>
<protein>
    <submittedName>
        <fullName evidence="1">Uncharacterized protein</fullName>
    </submittedName>
</protein>
<reference evidence="2" key="1">
    <citation type="journal article" date="2017" name="Nature">
        <title>The sunflower genome provides insights into oil metabolism, flowering and Asterid evolution.</title>
        <authorList>
            <person name="Badouin H."/>
            <person name="Gouzy J."/>
            <person name="Grassa C.J."/>
            <person name="Murat F."/>
            <person name="Staton S.E."/>
            <person name="Cottret L."/>
            <person name="Lelandais-Briere C."/>
            <person name="Owens G.L."/>
            <person name="Carrere S."/>
            <person name="Mayjonade B."/>
            <person name="Legrand L."/>
            <person name="Gill N."/>
            <person name="Kane N.C."/>
            <person name="Bowers J.E."/>
            <person name="Hubner S."/>
            <person name="Bellec A."/>
            <person name="Berard A."/>
            <person name="Berges H."/>
            <person name="Blanchet N."/>
            <person name="Boniface M.C."/>
            <person name="Brunel D."/>
            <person name="Catrice O."/>
            <person name="Chaidir N."/>
            <person name="Claudel C."/>
            <person name="Donnadieu C."/>
            <person name="Faraut T."/>
            <person name="Fievet G."/>
            <person name="Helmstetter N."/>
            <person name="King M."/>
            <person name="Knapp S.J."/>
            <person name="Lai Z."/>
            <person name="Le Paslier M.C."/>
            <person name="Lippi Y."/>
            <person name="Lorenzon L."/>
            <person name="Mandel J.R."/>
            <person name="Marage G."/>
            <person name="Marchand G."/>
            <person name="Marquand E."/>
            <person name="Bret-Mestries E."/>
            <person name="Morien E."/>
            <person name="Nambeesan S."/>
            <person name="Nguyen T."/>
            <person name="Pegot-Espagnet P."/>
            <person name="Pouilly N."/>
            <person name="Raftis F."/>
            <person name="Sallet E."/>
            <person name="Schiex T."/>
            <person name="Thomas J."/>
            <person name="Vandecasteele C."/>
            <person name="Vares D."/>
            <person name="Vear F."/>
            <person name="Vautrin S."/>
            <person name="Crespi M."/>
            <person name="Mangin B."/>
            <person name="Burke J.M."/>
            <person name="Salse J."/>
            <person name="Munos S."/>
            <person name="Vincourt P."/>
            <person name="Rieseberg L.H."/>
            <person name="Langlade N.B."/>
        </authorList>
    </citation>
    <scope>NUCLEOTIDE SEQUENCE [LARGE SCALE GENOMIC DNA]</scope>
    <source>
        <strain evidence="2">cv. SF193</strain>
    </source>
</reference>
<dbReference type="EMBL" id="CM007891">
    <property type="protein sequence ID" value="OTG35708.1"/>
    <property type="molecule type" value="Genomic_DNA"/>
</dbReference>
<dbReference type="InParanoid" id="A0A251VJ79"/>
<evidence type="ECO:0000313" key="2">
    <source>
        <dbReference type="Proteomes" id="UP000215914"/>
    </source>
</evidence>
<name>A0A251VJ79_HELAN</name>
<gene>
    <name evidence="1" type="ORF">HannXRQ_Chr02g0059611</name>
</gene>
<organism evidence="1 2">
    <name type="scientific">Helianthus annuus</name>
    <name type="common">Common sunflower</name>
    <dbReference type="NCBI Taxonomy" id="4232"/>
    <lineage>
        <taxon>Eukaryota</taxon>
        <taxon>Viridiplantae</taxon>
        <taxon>Streptophyta</taxon>
        <taxon>Embryophyta</taxon>
        <taxon>Tracheophyta</taxon>
        <taxon>Spermatophyta</taxon>
        <taxon>Magnoliopsida</taxon>
        <taxon>eudicotyledons</taxon>
        <taxon>Gunneridae</taxon>
        <taxon>Pentapetalae</taxon>
        <taxon>asterids</taxon>
        <taxon>campanulids</taxon>
        <taxon>Asterales</taxon>
        <taxon>Asteraceae</taxon>
        <taxon>Asteroideae</taxon>
        <taxon>Heliantheae alliance</taxon>
        <taxon>Heliantheae</taxon>
        <taxon>Helianthus</taxon>
    </lineage>
</organism>
<proteinExistence type="predicted"/>